<feature type="region of interest" description="Disordered" evidence="1">
    <location>
        <begin position="1"/>
        <end position="39"/>
    </location>
</feature>
<evidence type="ECO:0000256" key="1">
    <source>
        <dbReference type="SAM" id="MobiDB-lite"/>
    </source>
</evidence>
<dbReference type="EMBL" id="BMDC01000004">
    <property type="protein sequence ID" value="GGH65710.1"/>
    <property type="molecule type" value="Genomic_DNA"/>
</dbReference>
<feature type="compositionally biased region" description="Basic and acidic residues" evidence="1">
    <location>
        <begin position="13"/>
        <end position="25"/>
    </location>
</feature>
<dbReference type="Proteomes" id="UP000600171">
    <property type="component" value="Unassembled WGS sequence"/>
</dbReference>
<accession>A0A917MV54</accession>
<gene>
    <name evidence="2" type="ORF">GCM10007359_19220</name>
</gene>
<sequence>MAEFENSEDDYSFDPKDNPGKKASDLKGNSKAGEDKQQK</sequence>
<organism evidence="2 3">
    <name type="scientific">Rothia aerolata</name>
    <dbReference type="NCBI Taxonomy" id="1812262"/>
    <lineage>
        <taxon>Bacteria</taxon>
        <taxon>Bacillati</taxon>
        <taxon>Actinomycetota</taxon>
        <taxon>Actinomycetes</taxon>
        <taxon>Micrococcales</taxon>
        <taxon>Micrococcaceae</taxon>
        <taxon>Rothia</taxon>
    </lineage>
</organism>
<feature type="compositionally biased region" description="Acidic residues" evidence="1">
    <location>
        <begin position="1"/>
        <end position="12"/>
    </location>
</feature>
<keyword evidence="3" id="KW-1185">Reference proteome</keyword>
<reference evidence="2 3" key="1">
    <citation type="journal article" date="2014" name="Int. J. Syst. Evol. Microbiol.">
        <title>Complete genome sequence of Corynebacterium casei LMG S-19264T (=DSM 44701T), isolated from a smear-ripened cheese.</title>
        <authorList>
            <consortium name="US DOE Joint Genome Institute (JGI-PGF)"/>
            <person name="Walter F."/>
            <person name="Albersmeier A."/>
            <person name="Kalinowski J."/>
            <person name="Ruckert C."/>
        </authorList>
    </citation>
    <scope>NUCLEOTIDE SEQUENCE [LARGE SCALE GENOMIC DNA]</scope>
    <source>
        <strain evidence="2 3">CCM 8669</strain>
    </source>
</reference>
<proteinExistence type="predicted"/>
<evidence type="ECO:0000313" key="2">
    <source>
        <dbReference type="EMBL" id="GGH65710.1"/>
    </source>
</evidence>
<comment type="caution">
    <text evidence="2">The sequence shown here is derived from an EMBL/GenBank/DDBJ whole genome shotgun (WGS) entry which is preliminary data.</text>
</comment>
<dbReference type="AlphaFoldDB" id="A0A917MV54"/>
<protein>
    <submittedName>
        <fullName evidence="2">Uncharacterized protein</fullName>
    </submittedName>
</protein>
<evidence type="ECO:0000313" key="3">
    <source>
        <dbReference type="Proteomes" id="UP000600171"/>
    </source>
</evidence>
<name>A0A917MV54_9MICC</name>